<dbReference type="PANTHER" id="PTHR15162:SF7">
    <property type="entry name" value="SUCCINYLGLUTAMATE DESUCCINYLASE"/>
    <property type="match status" value="1"/>
</dbReference>
<dbReference type="Pfam" id="PF24827">
    <property type="entry name" value="AstE_AspA_cat"/>
    <property type="match status" value="1"/>
</dbReference>
<dbReference type="HOGENOM" id="CLU_071608_0_0_6"/>
<dbReference type="PANTHER" id="PTHR15162">
    <property type="entry name" value="ASPARTOACYLASE"/>
    <property type="match status" value="1"/>
</dbReference>
<dbReference type="Proteomes" id="UP000000238">
    <property type="component" value="Chromosome"/>
</dbReference>
<evidence type="ECO:0000256" key="5">
    <source>
        <dbReference type="HAMAP-Rule" id="MF_00767"/>
    </source>
</evidence>
<dbReference type="KEGG" id="hch:HCH_05217"/>
<comment type="function">
    <text evidence="5">Transforms N(2)-succinylglutamate into succinate and glutamate.</text>
</comment>
<dbReference type="GO" id="GO:0009017">
    <property type="term" value="F:succinylglutamate desuccinylase activity"/>
    <property type="evidence" value="ECO:0007669"/>
    <property type="project" value="UniProtKB-UniRule"/>
</dbReference>
<feature type="domain" description="Succinylglutamate desuccinylase/Aspartoacylase catalytic" evidence="8">
    <location>
        <begin position="56"/>
        <end position="247"/>
    </location>
</feature>
<evidence type="ECO:0000259" key="7">
    <source>
        <dbReference type="Pfam" id="PF04952"/>
    </source>
</evidence>
<dbReference type="InterPro" id="IPR055438">
    <property type="entry name" value="AstE_AspA_cat"/>
</dbReference>
<dbReference type="InterPro" id="IPR050178">
    <property type="entry name" value="AspA/AstE_fam"/>
</dbReference>
<dbReference type="RefSeq" id="WP_011398957.1">
    <property type="nucleotide sequence ID" value="NC_007645.1"/>
</dbReference>
<evidence type="ECO:0000256" key="1">
    <source>
        <dbReference type="ARBA" id="ARBA00022503"/>
    </source>
</evidence>
<proteinExistence type="inferred from homology"/>
<keyword evidence="2 5" id="KW-0479">Metal-binding</keyword>
<dbReference type="OrthoDB" id="5290473at2"/>
<dbReference type="PIRSF" id="PIRSF017020">
    <property type="entry name" value="AstE"/>
    <property type="match status" value="1"/>
</dbReference>
<comment type="catalytic activity">
    <reaction evidence="5">
        <text>N-succinyl-L-glutamate + H2O = L-glutamate + succinate</text>
        <dbReference type="Rhea" id="RHEA:15169"/>
        <dbReference type="ChEBI" id="CHEBI:15377"/>
        <dbReference type="ChEBI" id="CHEBI:29985"/>
        <dbReference type="ChEBI" id="CHEBI:30031"/>
        <dbReference type="ChEBI" id="CHEBI:58763"/>
        <dbReference type="EC" id="3.5.1.96"/>
    </reaction>
</comment>
<evidence type="ECO:0000256" key="2">
    <source>
        <dbReference type="ARBA" id="ARBA00022723"/>
    </source>
</evidence>
<dbReference type="InterPro" id="IPR016681">
    <property type="entry name" value="SuccinylGlu_desuccinylase"/>
</dbReference>
<dbReference type="SUPFAM" id="SSF53187">
    <property type="entry name" value="Zn-dependent exopeptidases"/>
    <property type="match status" value="1"/>
</dbReference>
<accession>Q2SBT1</accession>
<evidence type="ECO:0000256" key="4">
    <source>
        <dbReference type="ARBA" id="ARBA00022833"/>
    </source>
</evidence>
<dbReference type="UniPathway" id="UPA00185">
    <property type="reaction ID" value="UER00283"/>
</dbReference>
<evidence type="ECO:0000313" key="9">
    <source>
        <dbReference type="EMBL" id="ABC31893.1"/>
    </source>
</evidence>
<dbReference type="InterPro" id="IPR007036">
    <property type="entry name" value="Aste_AspA_hybrid_dom"/>
</dbReference>
<feature type="active site" evidence="5">
    <location>
        <position position="221"/>
    </location>
</feature>
<dbReference type="NCBIfam" id="NF003706">
    <property type="entry name" value="PRK05324.1"/>
    <property type="match status" value="1"/>
</dbReference>
<comment type="cofactor">
    <cofactor evidence="5">
        <name>Zn(2+)</name>
        <dbReference type="ChEBI" id="CHEBI:29105"/>
    </cofactor>
    <text evidence="5">Binds 1 zinc ion per subunit.</text>
</comment>
<dbReference type="GO" id="GO:0019544">
    <property type="term" value="P:L-arginine catabolic process to L-glutamate"/>
    <property type="evidence" value="ECO:0007669"/>
    <property type="project" value="UniProtKB-UniRule"/>
</dbReference>
<feature type="domain" description="AstE/AspA barrel-sandwich hybrid" evidence="7">
    <location>
        <begin position="263"/>
        <end position="334"/>
    </location>
</feature>
<dbReference type="Gene3D" id="3.40.630.10">
    <property type="entry name" value="Zn peptidases"/>
    <property type="match status" value="1"/>
</dbReference>
<protein>
    <recommendedName>
        <fullName evidence="5 6">Succinylglutamate desuccinylase</fullName>
        <ecNumber evidence="5 6">3.5.1.96</ecNumber>
    </recommendedName>
</protein>
<evidence type="ECO:0000256" key="3">
    <source>
        <dbReference type="ARBA" id="ARBA00022801"/>
    </source>
</evidence>
<dbReference type="EMBL" id="CP000155">
    <property type="protein sequence ID" value="ABC31893.1"/>
    <property type="molecule type" value="Genomic_DNA"/>
</dbReference>
<organism evidence="9 10">
    <name type="scientific">Hahella chejuensis (strain KCTC 2396)</name>
    <dbReference type="NCBI Taxonomy" id="349521"/>
    <lineage>
        <taxon>Bacteria</taxon>
        <taxon>Pseudomonadati</taxon>
        <taxon>Pseudomonadota</taxon>
        <taxon>Gammaproteobacteria</taxon>
        <taxon>Oceanospirillales</taxon>
        <taxon>Hahellaceae</taxon>
        <taxon>Hahella</taxon>
    </lineage>
</organism>
<dbReference type="eggNOG" id="COG2988">
    <property type="taxonomic scope" value="Bacteria"/>
</dbReference>
<dbReference type="STRING" id="349521.HCH_05217"/>
<comment type="pathway">
    <text evidence="5">Amino-acid degradation; L-arginine degradation via AST pathway; L-glutamate and succinate from L-arginine: step 5/5.</text>
</comment>
<dbReference type="GO" id="GO:0019545">
    <property type="term" value="P:L-arginine catabolic process to succinate"/>
    <property type="evidence" value="ECO:0007669"/>
    <property type="project" value="UniProtKB-UniRule"/>
</dbReference>
<evidence type="ECO:0000313" key="10">
    <source>
        <dbReference type="Proteomes" id="UP000000238"/>
    </source>
</evidence>
<evidence type="ECO:0000259" key="8">
    <source>
        <dbReference type="Pfam" id="PF24827"/>
    </source>
</evidence>
<dbReference type="NCBIfam" id="TIGR03242">
    <property type="entry name" value="arg_catab_astE"/>
    <property type="match status" value="1"/>
</dbReference>
<evidence type="ECO:0000256" key="6">
    <source>
        <dbReference type="NCBIfam" id="TIGR03242"/>
    </source>
</evidence>
<dbReference type="Pfam" id="PF04952">
    <property type="entry name" value="AstE_AspA_hybrid"/>
    <property type="match status" value="1"/>
</dbReference>
<gene>
    <name evidence="5 9" type="primary">astE</name>
    <name evidence="9" type="ordered locus">HCH_05217</name>
</gene>
<keyword evidence="3 5" id="KW-0378">Hydrolase</keyword>
<dbReference type="AlphaFoldDB" id="Q2SBT1"/>
<dbReference type="HAMAP" id="MF_00767">
    <property type="entry name" value="Arg_catab_AstE"/>
    <property type="match status" value="1"/>
</dbReference>
<dbReference type="GO" id="GO:0008270">
    <property type="term" value="F:zinc ion binding"/>
    <property type="evidence" value="ECO:0007669"/>
    <property type="project" value="UniProtKB-UniRule"/>
</dbReference>
<dbReference type="EC" id="3.5.1.96" evidence="5 6"/>
<feature type="binding site" evidence="5">
    <location>
        <position position="157"/>
    </location>
    <ligand>
        <name>Zn(2+)</name>
        <dbReference type="ChEBI" id="CHEBI:29105"/>
    </ligand>
</feature>
<feature type="binding site" evidence="5">
    <location>
        <position position="66"/>
    </location>
    <ligand>
        <name>Zn(2+)</name>
        <dbReference type="ChEBI" id="CHEBI:29105"/>
    </ligand>
</feature>
<comment type="similarity">
    <text evidence="5">Belongs to the AspA/AstE family. Succinylglutamate desuccinylase subfamily.</text>
</comment>
<sequence length="341" mass="37010">MSALFAPHKDFLSATLADIPEGREAAQEREVVENNGVVFRFTGHGALMCAPSSPVTPRLIISAGVHGNETAPIEIVNEIVSELLEGLHPVRRECLFLLGNPPAMKAQERFIDINLNRLFKESATAGPGYEPNRAAELIAQAQDFVPPGETCWHYDLHTAIRGSQIEKFAVYPFLPARQCPTLQLKLLAASGVEAVLLQNKPAATFSGWSAAEYAAESFTVELGKVYPFGENDLAGLANLKSQLLALIAGDDAAIKSYSGKLPEQFQVVEEIINTGKNFQLNIAEDTPNFTELDVGYSVWRDDEAEYVVSDSPVRIVFPNSKVGPGQRAGLLVRPLPGILLS</sequence>
<keyword evidence="1 5" id="KW-0056">Arginine metabolism</keyword>
<dbReference type="GO" id="GO:0016788">
    <property type="term" value="F:hydrolase activity, acting on ester bonds"/>
    <property type="evidence" value="ECO:0007669"/>
    <property type="project" value="UniProtKB-UniRule"/>
</dbReference>
<feature type="binding site" evidence="5">
    <location>
        <position position="69"/>
    </location>
    <ligand>
        <name>Zn(2+)</name>
        <dbReference type="ChEBI" id="CHEBI:29105"/>
    </ligand>
</feature>
<name>Q2SBT1_HAHCH</name>
<reference evidence="9 10" key="1">
    <citation type="journal article" date="2005" name="Nucleic Acids Res.">
        <title>Genomic blueprint of Hahella chejuensis, a marine microbe producing an algicidal agent.</title>
        <authorList>
            <person name="Jeong H."/>
            <person name="Yim J.H."/>
            <person name="Lee C."/>
            <person name="Choi S.-H."/>
            <person name="Park Y.K."/>
            <person name="Yoon S.H."/>
            <person name="Hur C.-G."/>
            <person name="Kang H.-Y."/>
            <person name="Kim D."/>
            <person name="Lee H.H."/>
            <person name="Park K.H."/>
            <person name="Park S.-H."/>
            <person name="Park H.-S."/>
            <person name="Lee H.K."/>
            <person name="Oh T.K."/>
            <person name="Kim J.F."/>
        </authorList>
    </citation>
    <scope>NUCLEOTIDE SEQUENCE [LARGE SCALE GENOMIC DNA]</scope>
    <source>
        <strain evidence="9 10">KCTC 2396</strain>
    </source>
</reference>
<keyword evidence="4 5" id="KW-0862">Zinc</keyword>
<keyword evidence="10" id="KW-1185">Reference proteome</keyword>